<name>A0ABS6L5P3_9GAMM</name>
<gene>
    <name evidence="2" type="primary">pqiC</name>
    <name evidence="2" type="ORF">J1786_20370</name>
</gene>
<dbReference type="NCBIfam" id="NF033620">
    <property type="entry name" value="pqiC"/>
    <property type="match status" value="1"/>
</dbReference>
<dbReference type="Gene3D" id="3.40.50.10610">
    <property type="entry name" value="ABC-type transport auxiliary lipoprotein component"/>
    <property type="match status" value="1"/>
</dbReference>
<evidence type="ECO:0000313" key="2">
    <source>
        <dbReference type="EMBL" id="MBU9837162.1"/>
    </source>
</evidence>
<dbReference type="InterPro" id="IPR005586">
    <property type="entry name" value="ABC_trans_aux"/>
</dbReference>
<dbReference type="EMBL" id="JAFMOU010000071">
    <property type="protein sequence ID" value="MBU9837162.1"/>
    <property type="molecule type" value="Genomic_DNA"/>
</dbReference>
<evidence type="ECO:0000259" key="1">
    <source>
        <dbReference type="Pfam" id="PF03886"/>
    </source>
</evidence>
<keyword evidence="3" id="KW-1185">Reference proteome</keyword>
<reference evidence="2 3" key="1">
    <citation type="submission" date="2021-03" db="EMBL/GenBank/DDBJ databases">
        <title>Five novel Rahnella species.</title>
        <authorList>
            <person name="Brady C."/>
            <person name="Asselin J."/>
            <person name="Beer S."/>
            <person name="Bruberg M.B."/>
            <person name="Crampton B."/>
            <person name="Venter S."/>
            <person name="Arnold D."/>
            <person name="Denman S."/>
        </authorList>
    </citation>
    <scope>NUCLEOTIDE SEQUENCE [LARGE SCALE GENOMIC DNA]</scope>
    <source>
        <strain evidence="2 3">L72c</strain>
    </source>
</reference>
<organism evidence="2 3">
    <name type="scientific">Rahnella perminowiae</name>
    <dbReference type="NCBI Taxonomy" id="2816244"/>
    <lineage>
        <taxon>Bacteria</taxon>
        <taxon>Pseudomonadati</taxon>
        <taxon>Pseudomonadota</taxon>
        <taxon>Gammaproteobacteria</taxon>
        <taxon>Enterobacterales</taxon>
        <taxon>Yersiniaceae</taxon>
        <taxon>Rahnella</taxon>
    </lineage>
</organism>
<dbReference type="InterPro" id="IPR049736">
    <property type="entry name" value="PqiC"/>
</dbReference>
<comment type="caution">
    <text evidence="2">The sequence shown here is derived from an EMBL/GenBank/DDBJ whole genome shotgun (WGS) entry which is preliminary data.</text>
</comment>
<accession>A0ABS6L5P3</accession>
<proteinExistence type="predicted"/>
<dbReference type="PROSITE" id="PS51257">
    <property type="entry name" value="PROKAR_LIPOPROTEIN"/>
    <property type="match status" value="1"/>
</dbReference>
<dbReference type="Pfam" id="PF03886">
    <property type="entry name" value="ABC_trans_aux"/>
    <property type="match status" value="1"/>
</dbReference>
<dbReference type="Proteomes" id="UP000699865">
    <property type="component" value="Unassembled WGS sequence"/>
</dbReference>
<protein>
    <submittedName>
        <fullName evidence="2">Membrane integrity-associated transporter subunit PqiC</fullName>
    </submittedName>
</protein>
<dbReference type="RefSeq" id="WP_129952521.1">
    <property type="nucleotide sequence ID" value="NZ_JAFMOS010000570.1"/>
</dbReference>
<sequence length="188" mass="20696">MMKWIPVVLALFLTACSSSDQKTYYQLPVLNSTATTGSAMSTGAVQRHLWVERVSVADYLAGSGLVYQTNDVQYTLTQNNLWASPLDQQLHQALVTYLRRDLPGSLVSSQAANTDDQDVLNVNVTGFHGRYDGIVVVSGSWSLTRDGQVIQRDFALNLRQTEDGYDALVRTLAAGWQQEAGQIAAQIR</sequence>
<evidence type="ECO:0000313" key="3">
    <source>
        <dbReference type="Proteomes" id="UP000699865"/>
    </source>
</evidence>
<feature type="domain" description="ABC-type transport auxiliary lipoprotein component" evidence="1">
    <location>
        <begin position="32"/>
        <end position="184"/>
    </location>
</feature>
<dbReference type="SUPFAM" id="SSF159594">
    <property type="entry name" value="XCC0632-like"/>
    <property type="match status" value="1"/>
</dbReference>